<evidence type="ECO:0000313" key="1">
    <source>
        <dbReference type="EMBL" id="MCP3425076.1"/>
    </source>
</evidence>
<evidence type="ECO:0000313" key="2">
    <source>
        <dbReference type="Proteomes" id="UP001139502"/>
    </source>
</evidence>
<dbReference type="AlphaFoldDB" id="A0A9X2H989"/>
<dbReference type="Proteomes" id="UP001139502">
    <property type="component" value="Unassembled WGS sequence"/>
</dbReference>
<dbReference type="EMBL" id="JANAFB010000005">
    <property type="protein sequence ID" value="MCP3425076.1"/>
    <property type="molecule type" value="Genomic_DNA"/>
</dbReference>
<protein>
    <recommendedName>
        <fullName evidence="3">DivIVA domain-containing protein</fullName>
    </recommendedName>
</protein>
<reference evidence="1" key="1">
    <citation type="submission" date="2022-06" db="EMBL/GenBank/DDBJ databases">
        <title>Rothia sp. isolated from sandalwood seedling.</title>
        <authorList>
            <person name="Tuikhar N."/>
            <person name="Kirdat K."/>
            <person name="Thorat V."/>
            <person name="Swetha P."/>
            <person name="Padma S."/>
            <person name="Sundararaj R."/>
            <person name="Yadav A."/>
        </authorList>
    </citation>
    <scope>NUCLEOTIDE SEQUENCE</scope>
    <source>
        <strain evidence="1">AR01</strain>
    </source>
</reference>
<comment type="caution">
    <text evidence="1">The sequence shown here is derived from an EMBL/GenBank/DDBJ whole genome shotgun (WGS) entry which is preliminary data.</text>
</comment>
<dbReference type="RefSeq" id="WP_254165094.1">
    <property type="nucleotide sequence ID" value="NZ_JANAFB010000005.1"/>
</dbReference>
<organism evidence="1 2">
    <name type="scientific">Rothia santali</name>
    <dbReference type="NCBI Taxonomy" id="2949643"/>
    <lineage>
        <taxon>Bacteria</taxon>
        <taxon>Bacillati</taxon>
        <taxon>Actinomycetota</taxon>
        <taxon>Actinomycetes</taxon>
        <taxon>Micrococcales</taxon>
        <taxon>Micrococcaceae</taxon>
        <taxon>Rothia</taxon>
    </lineage>
</organism>
<name>A0A9X2H989_9MICC</name>
<evidence type="ECO:0008006" key="3">
    <source>
        <dbReference type="Google" id="ProtNLM"/>
    </source>
</evidence>
<keyword evidence="2" id="KW-1185">Reference proteome</keyword>
<gene>
    <name evidence="1" type="ORF">NBM05_03280</name>
</gene>
<accession>A0A9X2H989</accession>
<sequence length="118" mass="13537">MRPLRGRARAPALRARAEDLAELVTGRLRREPGERFRRPARHRTLGYLAGDVDRLCEELLVHFRTAERVHPRPLRDAAFRVANGRAAYDEAQVDAFMSRVGELIQTLRWSDAYSAEGR</sequence>
<proteinExistence type="predicted"/>